<gene>
    <name evidence="1" type="ORF">B0H67DRAFT_590495</name>
</gene>
<protein>
    <recommendedName>
        <fullName evidence="3">F-box domain-containing protein</fullName>
    </recommendedName>
</protein>
<dbReference type="CDD" id="cd09917">
    <property type="entry name" value="F-box_SF"/>
    <property type="match status" value="1"/>
</dbReference>
<name>A0AA40DPL3_9PEZI</name>
<dbReference type="Proteomes" id="UP001172102">
    <property type="component" value="Unassembled WGS sequence"/>
</dbReference>
<dbReference type="AlphaFoldDB" id="A0AA40DPL3"/>
<dbReference type="EMBL" id="JAUKUA010000006">
    <property type="protein sequence ID" value="KAK0708532.1"/>
    <property type="molecule type" value="Genomic_DNA"/>
</dbReference>
<sequence length="963" mass="107179">MIRQIPQIESGRRVVTGWEFNVPRYLSDLALSLVRHLCGVGFNHISQHGDGFGPTTTAGLGVYTFQATLFAGNACFVCVTQQPNPTLTAQLPAASDGATARPWMGSYITCLVAISGSVWAGAWGYAAPKKFKPYLPTVTCLGENSKPKYLRCTHALIEITPNQCHKVADNTTDSVCIGLRSGECPRMMGKRAAPEEWPDSPSKVTKLDDDCIDIDIDIDIGSGHSHSSNTSPTLPDYTDFDTSMLTAKLEQLTTRLEKLRLPSPFELLPSEIVLQILEHVAPEPIAIQPGTSLWDRTTEKWEVFICGRQDLINFSRTSKRMHALANDLKYRNVFISRPKSMCQLLVHLIKNPWMAPLMRHFTSAIALASLIEGNHETTLEMSAAWRHLSCLHLGGLVPDPNLAPDHPYKRLSDWFCHGPVTTLDTPRFVYVVFFTLLCFGNRLESLSFLLPAPGRHNVRCSPVWSWFLHEGSPFDGRDSCVPRDLITWLPSGEQLANGPCWPPPCLRDVTIEFGQSRDFKSYDPLAIGGDRLLGMTNSATRQLIRPAREPAANENFIHLDIVPHADAVTYAKILAQSGLSPEALAKFVKSPFSTIPHLSDPDHLTLRSCLDALAVHVPDLTDLHDHLATIGATTYCADPASRPPISPEQTRLLTRTLALLPTDWSPRLSIRAKRLALPIDDAFGYEYAISGRRRIENMLCMHNVEALTLHVPSSPRTKCDWYRRESRLDSVLAKKSPFLAHLEELHLPLRMNALETSHVYGFEGRVGLGLGRLVKLRELTVTMEGLFGGLKEWPRMFGSSVGFYPMVPANGDDWASYSALFGKEDGLEELVASLPPTLETLTLIDWYGEYADAKNMLPRAVKGLAVDRAGEDKLTWVKKLSDMQEAVADGLFNLAPFVAKMPRLKKIVYLVHKWDDAEADALWPAWCVRTHKPTSKATELKRLKKRYSTFGIRLSVKIKGSSS</sequence>
<accession>A0AA40DPL3</accession>
<keyword evidence="2" id="KW-1185">Reference proteome</keyword>
<evidence type="ECO:0008006" key="3">
    <source>
        <dbReference type="Google" id="ProtNLM"/>
    </source>
</evidence>
<organism evidence="1 2">
    <name type="scientific">Lasiosphaeris hirsuta</name>
    <dbReference type="NCBI Taxonomy" id="260670"/>
    <lineage>
        <taxon>Eukaryota</taxon>
        <taxon>Fungi</taxon>
        <taxon>Dikarya</taxon>
        <taxon>Ascomycota</taxon>
        <taxon>Pezizomycotina</taxon>
        <taxon>Sordariomycetes</taxon>
        <taxon>Sordariomycetidae</taxon>
        <taxon>Sordariales</taxon>
        <taxon>Lasiosphaeriaceae</taxon>
        <taxon>Lasiosphaeris</taxon>
    </lineage>
</organism>
<evidence type="ECO:0000313" key="2">
    <source>
        <dbReference type="Proteomes" id="UP001172102"/>
    </source>
</evidence>
<reference evidence="1" key="1">
    <citation type="submission" date="2023-06" db="EMBL/GenBank/DDBJ databases">
        <title>Genome-scale phylogeny and comparative genomics of the fungal order Sordariales.</title>
        <authorList>
            <consortium name="Lawrence Berkeley National Laboratory"/>
            <person name="Hensen N."/>
            <person name="Bonometti L."/>
            <person name="Westerberg I."/>
            <person name="Brannstrom I.O."/>
            <person name="Guillou S."/>
            <person name="Cros-Aarteil S."/>
            <person name="Calhoun S."/>
            <person name="Haridas S."/>
            <person name="Kuo A."/>
            <person name="Mondo S."/>
            <person name="Pangilinan J."/>
            <person name="Riley R."/>
            <person name="Labutti K."/>
            <person name="Andreopoulos B."/>
            <person name="Lipzen A."/>
            <person name="Chen C."/>
            <person name="Yanf M."/>
            <person name="Daum C."/>
            <person name="Ng V."/>
            <person name="Clum A."/>
            <person name="Steindorff A."/>
            <person name="Ohm R."/>
            <person name="Martin F."/>
            <person name="Silar P."/>
            <person name="Natvig D."/>
            <person name="Lalanne C."/>
            <person name="Gautier V."/>
            <person name="Ament-Velasquez S.L."/>
            <person name="Kruys A."/>
            <person name="Hutchinson M.I."/>
            <person name="Powell A.J."/>
            <person name="Barry K."/>
            <person name="Miller A.N."/>
            <person name="Grigoriev I.V."/>
            <person name="Debuchy R."/>
            <person name="Gladieux P."/>
            <person name="Thoren M.H."/>
            <person name="Johannesson H."/>
        </authorList>
    </citation>
    <scope>NUCLEOTIDE SEQUENCE</scope>
    <source>
        <strain evidence="1">SMH4607-1</strain>
    </source>
</reference>
<comment type="caution">
    <text evidence="1">The sequence shown here is derived from an EMBL/GenBank/DDBJ whole genome shotgun (WGS) entry which is preliminary data.</text>
</comment>
<evidence type="ECO:0000313" key="1">
    <source>
        <dbReference type="EMBL" id="KAK0708532.1"/>
    </source>
</evidence>
<proteinExistence type="predicted"/>